<evidence type="ECO:0000256" key="2">
    <source>
        <dbReference type="ARBA" id="ARBA00022692"/>
    </source>
</evidence>
<sequence>MRLPSISSLLCLAGLVAGPVAAYDDANIKSIPLKAVGAQCRTTCVVALSTAMLTAINSHTSIRISKAAGSTSEEIQLFAPTSKNVKHDWGFWLRTDSGLYRYIRLTADRPSQQGWIASRVPLTATNWQIELEFEIHGSGNLHGDGFALWLTKERATQGPVFGSTDKFEGLGIFFDTYKNNRPGVSFPYVMAMMGDGQTTYDQAHDGKANELAGCSARGLRSAPIPTKARLTYFQDKSLSLELQYKTEDTWTECFTLNAEDSNIAIPSVAYLGLSAETGELSDNHDIISLKAENLYSLNRGNNGGKGSSDGRSKGRPTSPRPAKEGGSWTWFFFKTILFFGAVVGAYFGYTFYRTKARSSRF</sequence>
<evidence type="ECO:0000256" key="3">
    <source>
        <dbReference type="ARBA" id="ARBA00022729"/>
    </source>
</evidence>
<keyword evidence="5 7" id="KW-0472">Membrane</keyword>
<dbReference type="InterPro" id="IPR005052">
    <property type="entry name" value="Lectin_leg"/>
</dbReference>
<evidence type="ECO:0000313" key="11">
    <source>
        <dbReference type="Proteomes" id="UP001148299"/>
    </source>
</evidence>
<evidence type="ECO:0000256" key="8">
    <source>
        <dbReference type="SAM" id="SignalP"/>
    </source>
</evidence>
<reference evidence="10" key="2">
    <citation type="journal article" date="2023" name="IMA Fungus">
        <title>Comparative genomic study of the Penicillium genus elucidates a diverse pangenome and 15 lateral gene transfer events.</title>
        <authorList>
            <person name="Petersen C."/>
            <person name="Sorensen T."/>
            <person name="Nielsen M.R."/>
            <person name="Sondergaard T.E."/>
            <person name="Sorensen J.L."/>
            <person name="Fitzpatrick D.A."/>
            <person name="Frisvad J.C."/>
            <person name="Nielsen K.L."/>
        </authorList>
    </citation>
    <scope>NUCLEOTIDE SEQUENCE</scope>
    <source>
        <strain evidence="10">IBT 35675</strain>
    </source>
</reference>
<feature type="transmembrane region" description="Helical" evidence="7">
    <location>
        <begin position="328"/>
        <end position="352"/>
    </location>
</feature>
<dbReference type="CDD" id="cd07308">
    <property type="entry name" value="lectin_leg-like"/>
    <property type="match status" value="1"/>
</dbReference>
<reference evidence="10" key="1">
    <citation type="submission" date="2022-12" db="EMBL/GenBank/DDBJ databases">
        <authorList>
            <person name="Petersen C."/>
        </authorList>
    </citation>
    <scope>NUCLEOTIDE SEQUENCE</scope>
    <source>
        <strain evidence="10">IBT 35675</strain>
    </source>
</reference>
<dbReference type="InterPro" id="IPR051136">
    <property type="entry name" value="Intracellular_Lectin-GPT"/>
</dbReference>
<protein>
    <recommendedName>
        <fullName evidence="9">L-type lectin-like domain-containing protein</fullName>
    </recommendedName>
</protein>
<dbReference type="GO" id="GO:0030134">
    <property type="term" value="C:COPII-coated ER to Golgi transport vesicle"/>
    <property type="evidence" value="ECO:0007669"/>
    <property type="project" value="TreeGrafter"/>
</dbReference>
<evidence type="ECO:0000256" key="1">
    <source>
        <dbReference type="ARBA" id="ARBA00004479"/>
    </source>
</evidence>
<evidence type="ECO:0000259" key="9">
    <source>
        <dbReference type="PROSITE" id="PS51328"/>
    </source>
</evidence>
<keyword evidence="2 7" id="KW-0812">Transmembrane</keyword>
<organism evidence="10 11">
    <name type="scientific">Penicillium brevicompactum</name>
    <dbReference type="NCBI Taxonomy" id="5074"/>
    <lineage>
        <taxon>Eukaryota</taxon>
        <taxon>Fungi</taxon>
        <taxon>Dikarya</taxon>
        <taxon>Ascomycota</taxon>
        <taxon>Pezizomycotina</taxon>
        <taxon>Eurotiomycetes</taxon>
        <taxon>Eurotiomycetidae</taxon>
        <taxon>Eurotiales</taxon>
        <taxon>Aspergillaceae</taxon>
        <taxon>Penicillium</taxon>
    </lineage>
</organism>
<proteinExistence type="predicted"/>
<evidence type="ECO:0000256" key="6">
    <source>
        <dbReference type="SAM" id="MobiDB-lite"/>
    </source>
</evidence>
<evidence type="ECO:0000256" key="5">
    <source>
        <dbReference type="ARBA" id="ARBA00023136"/>
    </source>
</evidence>
<dbReference type="InterPro" id="IPR013320">
    <property type="entry name" value="ConA-like_dom_sf"/>
</dbReference>
<dbReference type="PANTHER" id="PTHR12223:SF45">
    <property type="entry name" value="RE50040P"/>
    <property type="match status" value="1"/>
</dbReference>
<dbReference type="PROSITE" id="PS51328">
    <property type="entry name" value="L_LECTIN_LIKE"/>
    <property type="match status" value="1"/>
</dbReference>
<dbReference type="Gene3D" id="2.60.120.200">
    <property type="match status" value="1"/>
</dbReference>
<dbReference type="EMBL" id="JAPZBR010000008">
    <property type="protein sequence ID" value="KAJ5342652.1"/>
    <property type="molecule type" value="Genomic_DNA"/>
</dbReference>
<dbReference type="GO" id="GO:0006888">
    <property type="term" value="P:endoplasmic reticulum to Golgi vesicle-mediated transport"/>
    <property type="evidence" value="ECO:0007669"/>
    <property type="project" value="TreeGrafter"/>
</dbReference>
<dbReference type="Pfam" id="PF03388">
    <property type="entry name" value="Lectin_leg-like"/>
    <property type="match status" value="1"/>
</dbReference>
<comment type="caution">
    <text evidence="10">The sequence shown here is derived from an EMBL/GenBank/DDBJ whole genome shotgun (WGS) entry which is preliminary data.</text>
</comment>
<feature type="domain" description="L-type lectin-like" evidence="9">
    <location>
        <begin position="69"/>
        <end position="294"/>
    </location>
</feature>
<feature type="chain" id="PRO_5040843872" description="L-type lectin-like domain-containing protein" evidence="8">
    <location>
        <begin position="23"/>
        <end position="361"/>
    </location>
</feature>
<dbReference type="PANTHER" id="PTHR12223">
    <property type="entry name" value="VESICULAR MANNOSE-BINDING LECTIN"/>
    <property type="match status" value="1"/>
</dbReference>
<dbReference type="SUPFAM" id="SSF49899">
    <property type="entry name" value="Concanavalin A-like lectins/glucanases"/>
    <property type="match status" value="1"/>
</dbReference>
<evidence type="ECO:0000256" key="4">
    <source>
        <dbReference type="ARBA" id="ARBA00022989"/>
    </source>
</evidence>
<accession>A0A9W9UIV4</accession>
<keyword evidence="3 8" id="KW-0732">Signal</keyword>
<name>A0A9W9UIV4_PENBR</name>
<dbReference type="GO" id="GO:0005789">
    <property type="term" value="C:endoplasmic reticulum membrane"/>
    <property type="evidence" value="ECO:0007669"/>
    <property type="project" value="TreeGrafter"/>
</dbReference>
<dbReference type="FunFam" id="2.60.120.200:FF:000095">
    <property type="entry name" value="Lectin family integral membrane protein"/>
    <property type="match status" value="1"/>
</dbReference>
<gene>
    <name evidence="10" type="ORF">N7541_011776</name>
</gene>
<dbReference type="GO" id="GO:0000139">
    <property type="term" value="C:Golgi membrane"/>
    <property type="evidence" value="ECO:0007669"/>
    <property type="project" value="TreeGrafter"/>
</dbReference>
<feature type="region of interest" description="Disordered" evidence="6">
    <location>
        <begin position="298"/>
        <end position="323"/>
    </location>
</feature>
<evidence type="ECO:0000313" key="10">
    <source>
        <dbReference type="EMBL" id="KAJ5342652.1"/>
    </source>
</evidence>
<keyword evidence="4 7" id="KW-1133">Transmembrane helix</keyword>
<dbReference type="AlphaFoldDB" id="A0A9W9UIV4"/>
<feature type="signal peptide" evidence="8">
    <location>
        <begin position="1"/>
        <end position="22"/>
    </location>
</feature>
<dbReference type="GO" id="GO:0005793">
    <property type="term" value="C:endoplasmic reticulum-Golgi intermediate compartment"/>
    <property type="evidence" value="ECO:0007669"/>
    <property type="project" value="TreeGrafter"/>
</dbReference>
<dbReference type="Proteomes" id="UP001148299">
    <property type="component" value="Unassembled WGS sequence"/>
</dbReference>
<dbReference type="GO" id="GO:0005537">
    <property type="term" value="F:D-mannose binding"/>
    <property type="evidence" value="ECO:0007669"/>
    <property type="project" value="TreeGrafter"/>
</dbReference>
<comment type="subcellular location">
    <subcellularLocation>
        <location evidence="1">Membrane</location>
        <topology evidence="1">Single-pass type I membrane protein</topology>
    </subcellularLocation>
</comment>
<keyword evidence="11" id="KW-1185">Reference proteome</keyword>
<evidence type="ECO:0000256" key="7">
    <source>
        <dbReference type="SAM" id="Phobius"/>
    </source>
</evidence>